<evidence type="ECO:0000313" key="3">
    <source>
        <dbReference type="Proteomes" id="UP000232721"/>
    </source>
</evidence>
<keyword evidence="1" id="KW-0812">Transmembrane</keyword>
<protein>
    <submittedName>
        <fullName evidence="2">Uncharacterized protein</fullName>
    </submittedName>
</protein>
<keyword evidence="1" id="KW-1133">Transmembrane helix</keyword>
<dbReference type="Proteomes" id="UP000232721">
    <property type="component" value="Chromosome"/>
</dbReference>
<sequence length="150" mass="17403">MNKKDLILKAMISEKTVNPSFSYASLRDSLFSELNIDQVKFLIESIDKEKPELLIIMPYSEKSPLIQPTGLVNEFLNQGGFTKIEKDKELLLNKQNEREEREIRKSKVDLELAEKMLKEFPTTKVFSRIGAFIGIALLLKELYILIWKPQ</sequence>
<keyword evidence="1" id="KW-0472">Membrane</keyword>
<feature type="transmembrane region" description="Helical" evidence="1">
    <location>
        <begin position="125"/>
        <end position="146"/>
    </location>
</feature>
<keyword evidence="3" id="KW-1185">Reference proteome</keyword>
<organism evidence="2 3">
    <name type="scientific">Polaribacter sejongensis</name>
    <dbReference type="NCBI Taxonomy" id="985043"/>
    <lineage>
        <taxon>Bacteria</taxon>
        <taxon>Pseudomonadati</taxon>
        <taxon>Bacteroidota</taxon>
        <taxon>Flavobacteriia</taxon>
        <taxon>Flavobacteriales</taxon>
        <taxon>Flavobacteriaceae</taxon>
    </lineage>
</organism>
<name>A0ABM6PVF9_9FLAO</name>
<accession>A0ABM6PVF9</accession>
<reference evidence="2 3" key="1">
    <citation type="submission" date="2017-02" db="EMBL/GenBank/DDBJ databases">
        <title>Trade-off between light-utilization and light-protection in marine flavobacteria.</title>
        <authorList>
            <person name="Kumagai Y."/>
            <person name="Yoshizawa S."/>
            <person name="Kogure K."/>
            <person name="Iwasaki W."/>
        </authorList>
    </citation>
    <scope>NUCLEOTIDE SEQUENCE [LARGE SCALE GENOMIC DNA]</scope>
    <source>
        <strain evidence="2 3">KCTC 23670</strain>
    </source>
</reference>
<proteinExistence type="predicted"/>
<dbReference type="EMBL" id="CP019336">
    <property type="protein sequence ID" value="AUC20626.1"/>
    <property type="molecule type" value="Genomic_DNA"/>
</dbReference>
<evidence type="ECO:0000313" key="2">
    <source>
        <dbReference type="EMBL" id="AUC20626.1"/>
    </source>
</evidence>
<evidence type="ECO:0000256" key="1">
    <source>
        <dbReference type="SAM" id="Phobius"/>
    </source>
</evidence>
<gene>
    <name evidence="2" type="ORF">BTO15_00180</name>
</gene>
<dbReference type="RefSeq" id="WP_208889922.1">
    <property type="nucleotide sequence ID" value="NZ_CP019336.1"/>
</dbReference>